<dbReference type="AlphaFoldDB" id="A0A1H8V8P7"/>
<sequence>MRMCAVTTHASGQTRELTLREVMDKYNDVSPFVIIKSDVTRRSFIYTDRALGALDKSKHQYQQRVLIGSNGGENAAVPVSLLLRDGTSIIGMPSKTAKNPYVVDQIDGKLVLTDQGEIVEEVHYWYKPDYYDKFTSSGTPMWQVASSRPQRLDIDPNSHCHFWNKGNGCKFCNINANSAQSEKECNMSKQLTAQDVYETVKEALKQPGAFTNLKMSSGSILSGAEIFDDEVDMYIEMLQAAGDNFKDKKFPSTIVASAFSEKQLAKLYENTGLMTYTSDIEIPNEALFAWICKGKHEEVGYAEWKRRIIRAVDIFGAGNVSSGIVGGCEMAQPHGFTNEDDALKAVLEEAEDFASQGVSIVHCVWVPMHGSAFHNQQNPSLEYYVRLAKGLSDLRKKYLLNVDMDNYRKCGNHPDSDLDRGNLE</sequence>
<evidence type="ECO:0000313" key="1">
    <source>
        <dbReference type="EMBL" id="SEP11759.1"/>
    </source>
</evidence>
<dbReference type="InterPro" id="IPR058240">
    <property type="entry name" value="rSAM_sf"/>
</dbReference>
<evidence type="ECO:0008006" key="3">
    <source>
        <dbReference type="Google" id="ProtNLM"/>
    </source>
</evidence>
<protein>
    <recommendedName>
        <fullName evidence="3">Radical SAM protein</fullName>
    </recommendedName>
</protein>
<name>A0A1H8V8P7_9BACL</name>
<dbReference type="InterPro" id="IPR013785">
    <property type="entry name" value="Aldolase_TIM"/>
</dbReference>
<proteinExistence type="predicted"/>
<dbReference type="STRING" id="1333845.SAMN04487895_12219"/>
<reference evidence="1 2" key="1">
    <citation type="submission" date="2016-10" db="EMBL/GenBank/DDBJ databases">
        <authorList>
            <person name="de Groot N.N."/>
        </authorList>
    </citation>
    <scope>NUCLEOTIDE SEQUENCE [LARGE SCALE GENOMIC DNA]</scope>
    <source>
        <strain evidence="1 2">CGMCC 1.10238</strain>
    </source>
</reference>
<dbReference type="Proteomes" id="UP000198809">
    <property type="component" value="Unassembled WGS sequence"/>
</dbReference>
<gene>
    <name evidence="1" type="ORF">SAMN04487895_12219</name>
</gene>
<organism evidence="1 2">
    <name type="scientific">Paenibacillus sophorae</name>
    <dbReference type="NCBI Taxonomy" id="1333845"/>
    <lineage>
        <taxon>Bacteria</taxon>
        <taxon>Bacillati</taxon>
        <taxon>Bacillota</taxon>
        <taxon>Bacilli</taxon>
        <taxon>Bacillales</taxon>
        <taxon>Paenibacillaceae</taxon>
        <taxon>Paenibacillus</taxon>
    </lineage>
</organism>
<dbReference type="NCBIfam" id="NF045502">
    <property type="entry name" value="variant_rSAM"/>
    <property type="match status" value="1"/>
</dbReference>
<evidence type="ECO:0000313" key="2">
    <source>
        <dbReference type="Proteomes" id="UP000198809"/>
    </source>
</evidence>
<dbReference type="Gene3D" id="3.20.20.70">
    <property type="entry name" value="Aldolase class I"/>
    <property type="match status" value="1"/>
</dbReference>
<accession>A0A1H8V8P7</accession>
<dbReference type="SUPFAM" id="SSF102114">
    <property type="entry name" value="Radical SAM enzymes"/>
    <property type="match status" value="1"/>
</dbReference>
<dbReference type="EMBL" id="FODH01000022">
    <property type="protein sequence ID" value="SEP11759.1"/>
    <property type="molecule type" value="Genomic_DNA"/>
</dbReference>